<name>A0A8T0QEB0_PANVG</name>
<evidence type="ECO:0000313" key="2">
    <source>
        <dbReference type="EMBL" id="KAG2571815.1"/>
    </source>
</evidence>
<keyword evidence="3" id="KW-1185">Reference proteome</keyword>
<proteinExistence type="predicted"/>
<evidence type="ECO:0000256" key="1">
    <source>
        <dbReference type="SAM" id="MobiDB-lite"/>
    </source>
</evidence>
<protein>
    <submittedName>
        <fullName evidence="2">Uncharacterized protein</fullName>
    </submittedName>
</protein>
<dbReference type="Proteomes" id="UP000823388">
    <property type="component" value="Chromosome 7K"/>
</dbReference>
<dbReference type="AlphaFoldDB" id="A0A8T0QEB0"/>
<sequence length="105" mass="11026">MSACGHRQSGLVRQHDSEEIGRQRVAGARRCCEGSLQESVTGRGYIGLATMGSSTLAGSKEVGKEGRRPTGRIGDNESAARRSSAGRAVAHMEWNGAQACGAPRQ</sequence>
<reference evidence="2" key="1">
    <citation type="submission" date="2020-05" db="EMBL/GenBank/DDBJ databases">
        <title>WGS assembly of Panicum virgatum.</title>
        <authorList>
            <person name="Lovell J.T."/>
            <person name="Jenkins J."/>
            <person name="Shu S."/>
            <person name="Juenger T.E."/>
            <person name="Schmutz J."/>
        </authorList>
    </citation>
    <scope>NUCLEOTIDE SEQUENCE</scope>
    <source>
        <strain evidence="2">AP13</strain>
    </source>
</reference>
<feature type="compositionally biased region" description="Basic and acidic residues" evidence="1">
    <location>
        <begin position="61"/>
        <end position="80"/>
    </location>
</feature>
<feature type="region of interest" description="Disordered" evidence="1">
    <location>
        <begin position="1"/>
        <end position="20"/>
    </location>
</feature>
<feature type="region of interest" description="Disordered" evidence="1">
    <location>
        <begin position="58"/>
        <end position="88"/>
    </location>
</feature>
<organism evidence="2 3">
    <name type="scientific">Panicum virgatum</name>
    <name type="common">Blackwell switchgrass</name>
    <dbReference type="NCBI Taxonomy" id="38727"/>
    <lineage>
        <taxon>Eukaryota</taxon>
        <taxon>Viridiplantae</taxon>
        <taxon>Streptophyta</taxon>
        <taxon>Embryophyta</taxon>
        <taxon>Tracheophyta</taxon>
        <taxon>Spermatophyta</taxon>
        <taxon>Magnoliopsida</taxon>
        <taxon>Liliopsida</taxon>
        <taxon>Poales</taxon>
        <taxon>Poaceae</taxon>
        <taxon>PACMAD clade</taxon>
        <taxon>Panicoideae</taxon>
        <taxon>Panicodae</taxon>
        <taxon>Paniceae</taxon>
        <taxon>Panicinae</taxon>
        <taxon>Panicum</taxon>
        <taxon>Panicum sect. Hiantes</taxon>
    </lineage>
</organism>
<gene>
    <name evidence="2" type="ORF">PVAP13_7KG120711</name>
</gene>
<accession>A0A8T0QEB0</accession>
<evidence type="ECO:0000313" key="3">
    <source>
        <dbReference type="Proteomes" id="UP000823388"/>
    </source>
</evidence>
<dbReference type="EMBL" id="CM029049">
    <property type="protein sequence ID" value="KAG2571815.1"/>
    <property type="molecule type" value="Genomic_DNA"/>
</dbReference>
<comment type="caution">
    <text evidence="2">The sequence shown here is derived from an EMBL/GenBank/DDBJ whole genome shotgun (WGS) entry which is preliminary data.</text>
</comment>